<evidence type="ECO:0000313" key="2">
    <source>
        <dbReference type="EMBL" id="MBP1840296.1"/>
    </source>
</evidence>
<dbReference type="RefSeq" id="WP_057783012.1">
    <property type="nucleotide sequence ID" value="NZ_JAGGJQ010000006.1"/>
</dbReference>
<dbReference type="Proteomes" id="UP001231587">
    <property type="component" value="Unassembled WGS sequence"/>
</dbReference>
<dbReference type="EMBL" id="JAGGJQ010000006">
    <property type="protein sequence ID" value="MBP1840296.1"/>
    <property type="molecule type" value="Genomic_DNA"/>
</dbReference>
<dbReference type="Proteomes" id="UP001138672">
    <property type="component" value="Unassembled WGS sequence"/>
</dbReference>
<dbReference type="AlphaFoldDB" id="A0A9X0YKK8"/>
<organism evidence="2 4">
    <name type="scientific">Formosa algae</name>
    <dbReference type="NCBI Taxonomy" id="225843"/>
    <lineage>
        <taxon>Bacteria</taxon>
        <taxon>Pseudomonadati</taxon>
        <taxon>Bacteroidota</taxon>
        <taxon>Flavobacteriia</taxon>
        <taxon>Flavobacteriales</taxon>
        <taxon>Flavobacteriaceae</taxon>
        <taxon>Formosa</taxon>
    </lineage>
</organism>
<comment type="caution">
    <text evidence="2">The sequence shown here is derived from an EMBL/GenBank/DDBJ whole genome shotgun (WGS) entry which is preliminary data.</text>
</comment>
<sequence>MKKTLVLLLCILLFVSCKSESKSASESALAEQHTAQLIQGDFVYYADAAVLQTKDDIYGVIINAKMHELNTKVNVFKKEDTDMVPVQIKGIITIKPEGEEGWPLQIEITDIITVSQPKAQDENTIKI</sequence>
<evidence type="ECO:0000313" key="4">
    <source>
        <dbReference type="Proteomes" id="UP001138672"/>
    </source>
</evidence>
<dbReference type="PROSITE" id="PS51257">
    <property type="entry name" value="PROKAR_LIPOPROTEIN"/>
    <property type="match status" value="1"/>
</dbReference>
<evidence type="ECO:0000313" key="5">
    <source>
        <dbReference type="Proteomes" id="UP001231587"/>
    </source>
</evidence>
<protein>
    <recommendedName>
        <fullName evidence="6">NlpE C-terminal OB domain-containing protein</fullName>
    </recommendedName>
</protein>
<name>A0A9X0YKK8_9FLAO</name>
<keyword evidence="1" id="KW-0732">Signal</keyword>
<evidence type="ECO:0000313" key="3">
    <source>
        <dbReference type="EMBL" id="MDQ0334160.1"/>
    </source>
</evidence>
<evidence type="ECO:0000256" key="1">
    <source>
        <dbReference type="SAM" id="SignalP"/>
    </source>
</evidence>
<dbReference type="OrthoDB" id="1143948at2"/>
<keyword evidence="5" id="KW-1185">Reference proteome</keyword>
<proteinExistence type="predicted"/>
<feature type="chain" id="PRO_5040896387" description="NlpE C-terminal OB domain-containing protein" evidence="1">
    <location>
        <begin position="25"/>
        <end position="127"/>
    </location>
</feature>
<dbReference type="EMBL" id="JAUSUU010000001">
    <property type="protein sequence ID" value="MDQ0334160.1"/>
    <property type="molecule type" value="Genomic_DNA"/>
</dbReference>
<accession>A0A9X0YKK8</accession>
<evidence type="ECO:0008006" key="6">
    <source>
        <dbReference type="Google" id="ProtNLM"/>
    </source>
</evidence>
<reference evidence="2" key="1">
    <citation type="submission" date="2021-03" db="EMBL/GenBank/DDBJ databases">
        <title>Genomic Encyclopedia of Type Strains, Phase IV (KMG-IV): sequencing the most valuable type-strain genomes for metagenomic binning, comparative biology and taxonomic classification.</title>
        <authorList>
            <person name="Goeker M."/>
        </authorList>
    </citation>
    <scope>NUCLEOTIDE SEQUENCE</scope>
    <source>
        <strain evidence="2">DSM 15523</strain>
        <strain evidence="3 5">DSM 16476</strain>
    </source>
</reference>
<gene>
    <name evidence="2" type="ORF">J2Z56_002224</name>
    <name evidence="3" type="ORF">J2Z57_000582</name>
</gene>
<feature type="signal peptide" evidence="1">
    <location>
        <begin position="1"/>
        <end position="24"/>
    </location>
</feature>